<dbReference type="GO" id="GO:0016491">
    <property type="term" value="F:oxidoreductase activity"/>
    <property type="evidence" value="ECO:0007669"/>
    <property type="project" value="UniProtKB-KW"/>
</dbReference>
<dbReference type="PANTHER" id="PTHR10578:SF107">
    <property type="entry name" value="2-HYDROXYACID OXIDASE 1"/>
    <property type="match status" value="1"/>
</dbReference>
<dbReference type="CDD" id="cd02809">
    <property type="entry name" value="alpha_hydroxyacid_oxid_FMN"/>
    <property type="match status" value="1"/>
</dbReference>
<dbReference type="RefSeq" id="WP_344036953.1">
    <property type="nucleotide sequence ID" value="NZ_BAAAKE010000006.1"/>
</dbReference>
<comment type="caution">
    <text evidence="7">The sequence shown here is derived from an EMBL/GenBank/DDBJ whole genome shotgun (WGS) entry which is preliminary data.</text>
</comment>
<evidence type="ECO:0000313" key="8">
    <source>
        <dbReference type="Proteomes" id="UP001595833"/>
    </source>
</evidence>
<evidence type="ECO:0000256" key="1">
    <source>
        <dbReference type="ARBA" id="ARBA00001917"/>
    </source>
</evidence>
<dbReference type="InterPro" id="IPR013785">
    <property type="entry name" value="Aldolase_TIM"/>
</dbReference>
<feature type="domain" description="FMN hydroxy acid dehydrogenase" evidence="6">
    <location>
        <begin position="12"/>
        <end position="373"/>
    </location>
</feature>
<dbReference type="EC" id="1.-.-.-" evidence="7"/>
<sequence>MGVRNSPDGGAEDLEDLVDLADVERAAVARLPRDVRDFIAGGSGDEVTLAANRAALDGVGVVPRVLAGVEVADTGTSLVGTEAALPVAVAPMAYQCLAHPGGEVATAAAAGAAGVPFTVGTLSSRAVEEIAKTGATLWFQLYWLRDRGLVEELVARAEAAGCRALVITVDVPVMGRRRRDVRNGFSLPADVRAAHLSGGVTRAHERREVGSGVAEHTSTAFDPALGWRDVEWLRTRTRLPLVVKGVLDPRDATRCVELGASAVVVSNHGGRQLDGVVPSAVALPRVVEAVAGAGEVLFDSGVRGGVDVLRALALGATGVLLGRPVLWGLAVGGERGVARVLELLRAEFTQALLLAGCADVGAARGLATALTGPGAP</sequence>
<evidence type="ECO:0000256" key="4">
    <source>
        <dbReference type="ARBA" id="ARBA00023002"/>
    </source>
</evidence>
<evidence type="ECO:0000259" key="6">
    <source>
        <dbReference type="PROSITE" id="PS51349"/>
    </source>
</evidence>
<dbReference type="InterPro" id="IPR008259">
    <property type="entry name" value="FMN_hydac_DH_AS"/>
</dbReference>
<dbReference type="Gene3D" id="3.20.20.70">
    <property type="entry name" value="Aldolase class I"/>
    <property type="match status" value="1"/>
</dbReference>
<comment type="similarity">
    <text evidence="5">Belongs to the FMN-dependent alpha-hydroxy acid dehydrogenase family.</text>
</comment>
<dbReference type="InterPro" id="IPR000262">
    <property type="entry name" value="FMN-dep_DH"/>
</dbReference>
<keyword evidence="2" id="KW-0285">Flavoprotein</keyword>
<gene>
    <name evidence="7" type="ORF">ACFPFM_27700</name>
</gene>
<proteinExistence type="inferred from homology"/>
<evidence type="ECO:0000256" key="5">
    <source>
        <dbReference type="ARBA" id="ARBA00024042"/>
    </source>
</evidence>
<name>A0ABV9Y575_9PSEU</name>
<reference evidence="8" key="1">
    <citation type="journal article" date="2019" name="Int. J. Syst. Evol. Microbiol.">
        <title>The Global Catalogue of Microorganisms (GCM) 10K type strain sequencing project: providing services to taxonomists for standard genome sequencing and annotation.</title>
        <authorList>
            <consortium name="The Broad Institute Genomics Platform"/>
            <consortium name="The Broad Institute Genome Sequencing Center for Infectious Disease"/>
            <person name="Wu L."/>
            <person name="Ma J."/>
        </authorList>
    </citation>
    <scope>NUCLEOTIDE SEQUENCE [LARGE SCALE GENOMIC DNA]</scope>
    <source>
        <strain evidence="8">KCTC 12848</strain>
    </source>
</reference>
<organism evidence="7 8">
    <name type="scientific">Saccharothrix xinjiangensis</name>
    <dbReference type="NCBI Taxonomy" id="204798"/>
    <lineage>
        <taxon>Bacteria</taxon>
        <taxon>Bacillati</taxon>
        <taxon>Actinomycetota</taxon>
        <taxon>Actinomycetes</taxon>
        <taxon>Pseudonocardiales</taxon>
        <taxon>Pseudonocardiaceae</taxon>
        <taxon>Saccharothrix</taxon>
    </lineage>
</organism>
<dbReference type="SUPFAM" id="SSF51395">
    <property type="entry name" value="FMN-linked oxidoreductases"/>
    <property type="match status" value="1"/>
</dbReference>
<evidence type="ECO:0000256" key="2">
    <source>
        <dbReference type="ARBA" id="ARBA00022630"/>
    </source>
</evidence>
<dbReference type="PIRSF" id="PIRSF000138">
    <property type="entry name" value="Al-hdrx_acd_dh"/>
    <property type="match status" value="1"/>
</dbReference>
<evidence type="ECO:0000313" key="7">
    <source>
        <dbReference type="EMBL" id="MFC5057516.1"/>
    </source>
</evidence>
<dbReference type="InterPro" id="IPR012133">
    <property type="entry name" value="Alpha-hydoxy_acid_DH_FMN"/>
</dbReference>
<dbReference type="InterPro" id="IPR037396">
    <property type="entry name" value="FMN_HAD"/>
</dbReference>
<dbReference type="Proteomes" id="UP001595833">
    <property type="component" value="Unassembled WGS sequence"/>
</dbReference>
<comment type="cofactor">
    <cofactor evidence="1">
        <name>FMN</name>
        <dbReference type="ChEBI" id="CHEBI:58210"/>
    </cofactor>
</comment>
<dbReference type="Pfam" id="PF01070">
    <property type="entry name" value="FMN_dh"/>
    <property type="match status" value="1"/>
</dbReference>
<keyword evidence="8" id="KW-1185">Reference proteome</keyword>
<accession>A0ABV9Y575</accession>
<keyword evidence="3" id="KW-0288">FMN</keyword>
<evidence type="ECO:0000256" key="3">
    <source>
        <dbReference type="ARBA" id="ARBA00022643"/>
    </source>
</evidence>
<dbReference type="EMBL" id="JBHSJB010000027">
    <property type="protein sequence ID" value="MFC5057516.1"/>
    <property type="molecule type" value="Genomic_DNA"/>
</dbReference>
<dbReference type="PANTHER" id="PTHR10578">
    <property type="entry name" value="S -2-HYDROXY-ACID OXIDASE-RELATED"/>
    <property type="match status" value="1"/>
</dbReference>
<keyword evidence="4 7" id="KW-0560">Oxidoreductase</keyword>
<protein>
    <submittedName>
        <fullName evidence="7">Alpha-hydroxy acid oxidase</fullName>
        <ecNumber evidence="7">1.-.-.-</ecNumber>
    </submittedName>
</protein>
<dbReference type="PROSITE" id="PS00557">
    <property type="entry name" value="FMN_HYDROXY_ACID_DH_1"/>
    <property type="match status" value="1"/>
</dbReference>
<dbReference type="PROSITE" id="PS51349">
    <property type="entry name" value="FMN_HYDROXY_ACID_DH_2"/>
    <property type="match status" value="1"/>
</dbReference>